<keyword evidence="2" id="KW-1185">Reference proteome</keyword>
<evidence type="ECO:0000259" key="1">
    <source>
        <dbReference type="Pfam" id="PF00011"/>
    </source>
</evidence>
<dbReference type="Gene3D" id="2.60.40.790">
    <property type="match status" value="1"/>
</dbReference>
<dbReference type="SUPFAM" id="SSF49764">
    <property type="entry name" value="HSP20-like chaperones"/>
    <property type="match status" value="1"/>
</dbReference>
<organism evidence="2 3">
    <name type="scientific">Strongyloides venezuelensis</name>
    <name type="common">Threadworm</name>
    <dbReference type="NCBI Taxonomy" id="75913"/>
    <lineage>
        <taxon>Eukaryota</taxon>
        <taxon>Metazoa</taxon>
        <taxon>Ecdysozoa</taxon>
        <taxon>Nematoda</taxon>
        <taxon>Chromadorea</taxon>
        <taxon>Rhabditida</taxon>
        <taxon>Tylenchina</taxon>
        <taxon>Panagrolaimomorpha</taxon>
        <taxon>Strongyloidoidea</taxon>
        <taxon>Strongyloididae</taxon>
        <taxon>Strongyloides</taxon>
    </lineage>
</organism>
<feature type="domain" description="SHSP" evidence="1">
    <location>
        <begin position="57"/>
        <end position="134"/>
    </location>
</feature>
<dbReference type="InterPro" id="IPR008978">
    <property type="entry name" value="HSP20-like_chaperone"/>
</dbReference>
<sequence>MLFAGSASKYNLNISNSTTKLTSNIDRKKSFKIRKHSEIYPWPQNVNDDKYFKYTETRKKSILTFNSSQYNKDEVEITFKDNFLNIKLSKPVKENDKTSIKDINRCYKIPQNVDINTLKKEFATNGDLIIKMKKSI</sequence>
<dbReference type="Proteomes" id="UP000035680">
    <property type="component" value="Unassembled WGS sequence"/>
</dbReference>
<reference evidence="2" key="1">
    <citation type="submission" date="2014-07" db="EMBL/GenBank/DDBJ databases">
        <authorList>
            <person name="Martin A.A"/>
            <person name="De Silva N."/>
        </authorList>
    </citation>
    <scope>NUCLEOTIDE SEQUENCE</scope>
</reference>
<dbReference type="WBParaSite" id="SVE_0501900.1">
    <property type="protein sequence ID" value="SVE_0501900.1"/>
    <property type="gene ID" value="SVE_0501900"/>
</dbReference>
<name>A0A0K0F870_STRVS</name>
<proteinExistence type="predicted"/>
<evidence type="ECO:0000313" key="2">
    <source>
        <dbReference type="Proteomes" id="UP000035680"/>
    </source>
</evidence>
<evidence type="ECO:0000313" key="3">
    <source>
        <dbReference type="WBParaSite" id="SVE_0501900.1"/>
    </source>
</evidence>
<dbReference type="Pfam" id="PF00011">
    <property type="entry name" value="HSP20"/>
    <property type="match status" value="1"/>
</dbReference>
<protein>
    <submittedName>
        <fullName evidence="3">SHSP domain-containing protein</fullName>
    </submittedName>
</protein>
<dbReference type="AlphaFoldDB" id="A0A0K0F870"/>
<accession>A0A0K0F870</accession>
<reference evidence="3" key="2">
    <citation type="submission" date="2015-08" db="UniProtKB">
        <authorList>
            <consortium name="WormBaseParasite"/>
        </authorList>
    </citation>
    <scope>IDENTIFICATION</scope>
</reference>
<dbReference type="InterPro" id="IPR002068">
    <property type="entry name" value="A-crystallin/Hsp20_dom"/>
</dbReference>